<proteinExistence type="predicted"/>
<reference evidence="2" key="1">
    <citation type="submission" date="2009-05" db="EMBL/GenBank/DDBJ databases">
        <authorList>
            <person name="Harkins D.M."/>
            <person name="DeShazer D."/>
            <person name="Woods D.E."/>
            <person name="Brinkac L.M."/>
            <person name="Brown K.A."/>
            <person name="Hung G.C."/>
            <person name="Tuanyok A."/>
            <person name="Zhang B."/>
            <person name="Nierman W.C."/>
        </authorList>
    </citation>
    <scope>NUCLEOTIDE SEQUENCE [LARGE SCALE GENOMIC DNA]</scope>
    <source>
        <strain evidence="2">1710a</strain>
    </source>
</reference>
<feature type="compositionally biased region" description="Basic residues" evidence="1">
    <location>
        <begin position="1"/>
        <end position="24"/>
    </location>
</feature>
<feature type="region of interest" description="Disordered" evidence="1">
    <location>
        <begin position="1"/>
        <end position="41"/>
    </location>
</feature>
<dbReference type="AlphaFoldDB" id="A0A0E1VQD9"/>
<accession>A0A0E1VQD9</accession>
<evidence type="ECO:0000313" key="2">
    <source>
        <dbReference type="EMBL" id="EET03028.1"/>
    </source>
</evidence>
<evidence type="ECO:0000256" key="1">
    <source>
        <dbReference type="SAM" id="MobiDB-lite"/>
    </source>
</evidence>
<organism evidence="2">
    <name type="scientific">Burkholderia pseudomallei 1710a</name>
    <dbReference type="NCBI Taxonomy" id="320371"/>
    <lineage>
        <taxon>Bacteria</taxon>
        <taxon>Pseudomonadati</taxon>
        <taxon>Pseudomonadota</taxon>
        <taxon>Betaproteobacteria</taxon>
        <taxon>Burkholderiales</taxon>
        <taxon>Burkholderiaceae</taxon>
        <taxon>Burkholderia</taxon>
        <taxon>pseudomallei group</taxon>
    </lineage>
</organism>
<dbReference type="Proteomes" id="UP000001812">
    <property type="component" value="Chromosome II"/>
</dbReference>
<sequence>MTGRGRAARRARRVSRGRAARMHRGCPGGEHPREARRALQG</sequence>
<feature type="compositionally biased region" description="Basic and acidic residues" evidence="1">
    <location>
        <begin position="30"/>
        <end position="41"/>
    </location>
</feature>
<dbReference type="EMBL" id="CM000833">
    <property type="protein sequence ID" value="EET03028.1"/>
    <property type="molecule type" value="Genomic_DNA"/>
</dbReference>
<name>A0A0E1VQD9_BURPE</name>
<dbReference type="HOGENOM" id="CLU_3267013_0_0_4"/>
<gene>
    <name evidence="2" type="ORF">BURPS1710A_A0132</name>
</gene>
<protein>
    <submittedName>
        <fullName evidence="2">Uncharacterized protein</fullName>
    </submittedName>
</protein>